<name>A0A2P2EBM9_9PROT</name>
<gene>
    <name evidence="2" type="ORF">PbB2_02155</name>
</gene>
<evidence type="ECO:0000256" key="1">
    <source>
        <dbReference type="SAM" id="Phobius"/>
    </source>
</evidence>
<reference evidence="2 3" key="1">
    <citation type="journal article" date="2018" name="Genome Announc.">
        <title>Draft Genome Sequence of "Candidatus Phycosocius bacilliformis," an Alphaproteobacterial Ectosymbiont of the Hydrocarbon-Producing Green Alga Botryococcus braunii.</title>
        <authorList>
            <person name="Tanabe Y."/>
            <person name="Yamaguchi H."/>
            <person name="Watanabe M.M."/>
        </authorList>
    </citation>
    <scope>NUCLEOTIDE SEQUENCE [LARGE SCALE GENOMIC DNA]</scope>
    <source>
        <strain evidence="2 3">BOTRYCO-2</strain>
    </source>
</reference>
<dbReference type="EMBL" id="BFBR01000006">
    <property type="protein sequence ID" value="GBF58470.1"/>
    <property type="molecule type" value="Genomic_DNA"/>
</dbReference>
<proteinExistence type="predicted"/>
<evidence type="ECO:0000313" key="3">
    <source>
        <dbReference type="Proteomes" id="UP000245086"/>
    </source>
</evidence>
<organism evidence="2 3">
    <name type="scientific">Candidatus Phycosocius bacilliformis</name>
    <dbReference type="NCBI Taxonomy" id="1445552"/>
    <lineage>
        <taxon>Bacteria</taxon>
        <taxon>Pseudomonadati</taxon>
        <taxon>Pseudomonadota</taxon>
        <taxon>Alphaproteobacteria</taxon>
        <taxon>Caulobacterales</taxon>
        <taxon>Caulobacterales incertae sedis</taxon>
        <taxon>Candidatus Phycosocius</taxon>
    </lineage>
</organism>
<dbReference type="CDD" id="cd07812">
    <property type="entry name" value="SRPBCC"/>
    <property type="match status" value="1"/>
</dbReference>
<sequence length="170" mass="18594">MVKLVIGVIVGLACVAGLTLLIGFLLPASRTGQHDRVIDVSPAALSAVILDRASQPQWRADLAKVDIKSATQWTETTERGEVIAFELTSKEANRITMRFASSYGYHGQWEGRLNPTPSGGTHIFVTEQATTPAPIGRILARLFFNPDAFARQYLDALAAETQRRQTGETR</sequence>
<feature type="transmembrane region" description="Helical" evidence="1">
    <location>
        <begin position="6"/>
        <end position="26"/>
    </location>
</feature>
<dbReference type="SUPFAM" id="SSF55961">
    <property type="entry name" value="Bet v1-like"/>
    <property type="match status" value="1"/>
</dbReference>
<dbReference type="Gene3D" id="3.30.530.20">
    <property type="match status" value="1"/>
</dbReference>
<keyword evidence="1" id="KW-1133">Transmembrane helix</keyword>
<dbReference type="AlphaFoldDB" id="A0A2P2EBM9"/>
<keyword evidence="1" id="KW-0472">Membrane</keyword>
<evidence type="ECO:0008006" key="4">
    <source>
        <dbReference type="Google" id="ProtNLM"/>
    </source>
</evidence>
<dbReference type="Proteomes" id="UP000245086">
    <property type="component" value="Unassembled WGS sequence"/>
</dbReference>
<comment type="caution">
    <text evidence="2">The sequence shown here is derived from an EMBL/GenBank/DDBJ whole genome shotgun (WGS) entry which is preliminary data.</text>
</comment>
<accession>A0A2P2EBM9</accession>
<keyword evidence="3" id="KW-1185">Reference proteome</keyword>
<keyword evidence="1" id="KW-0812">Transmembrane</keyword>
<protein>
    <recommendedName>
        <fullName evidence="4">Polyketide cyclase / dehydrase and lipid transport</fullName>
    </recommendedName>
</protein>
<evidence type="ECO:0000313" key="2">
    <source>
        <dbReference type="EMBL" id="GBF58470.1"/>
    </source>
</evidence>
<dbReference type="InterPro" id="IPR023393">
    <property type="entry name" value="START-like_dom_sf"/>
</dbReference>